<accession>A0A0W0YE82</accession>
<evidence type="ECO:0000313" key="2">
    <source>
        <dbReference type="EMBL" id="KTD55229.1"/>
    </source>
</evidence>
<proteinExistence type="predicted"/>
<dbReference type="STRING" id="28087.Lsai_2821"/>
<evidence type="ECO:0000313" key="3">
    <source>
        <dbReference type="Proteomes" id="UP000054621"/>
    </source>
</evidence>
<dbReference type="Proteomes" id="UP000054621">
    <property type="component" value="Unassembled WGS sequence"/>
</dbReference>
<evidence type="ECO:0000256" key="1">
    <source>
        <dbReference type="SAM" id="Coils"/>
    </source>
</evidence>
<dbReference type="OrthoDB" id="5650976at2"/>
<sequence length="332" mass="37637">MPYTEEMHKSIMELAEQQKKAIDTSHNLYYSFRKDRYKFSYEIDHDSHLDVLREQNICLDNNQFFVYLKHNGENSNDLKLHIPLKQGPENGLLVANVINQLNIGIVGAIKAVNPNIGNLGVAIDEESKLRATTGAAITIYFKDNATSEEIAQAIYHINKRLEEVNRLYPINVGKTAHSDKKITPFVSVTIDKNGSSYIDASTSKGVAARQQLLSKSIQLKEIEKILPLYNTLEKIDDYISNREKLGTYTSKFSQFKFLYSAIITPFTKTQKLDAANALREVILGRATADTLLEHLDALNERNSNLKKVFDFVMKEHPQLSNDLKASEQCIKP</sequence>
<protein>
    <submittedName>
        <fullName evidence="2">Uncharacterized protein</fullName>
    </submittedName>
</protein>
<organism evidence="2 3">
    <name type="scientific">Legionella sainthelensi</name>
    <dbReference type="NCBI Taxonomy" id="28087"/>
    <lineage>
        <taxon>Bacteria</taxon>
        <taxon>Pseudomonadati</taxon>
        <taxon>Pseudomonadota</taxon>
        <taxon>Gammaproteobacteria</taxon>
        <taxon>Legionellales</taxon>
        <taxon>Legionellaceae</taxon>
        <taxon>Legionella</taxon>
    </lineage>
</organism>
<name>A0A0W0YE82_9GAMM</name>
<feature type="coiled-coil region" evidence="1">
    <location>
        <begin position="288"/>
        <end position="315"/>
    </location>
</feature>
<dbReference type="EMBL" id="LNYV01000036">
    <property type="protein sequence ID" value="KTD55229.1"/>
    <property type="molecule type" value="Genomic_DNA"/>
</dbReference>
<dbReference type="RefSeq" id="WP_027272605.1">
    <property type="nucleotide sequence ID" value="NZ_CAAAJE010000013.1"/>
</dbReference>
<dbReference type="PATRIC" id="fig|28087.4.peg.3028"/>
<reference evidence="2 3" key="1">
    <citation type="submission" date="2015-11" db="EMBL/GenBank/DDBJ databases">
        <title>Genomic analysis of 38 Legionella species identifies large and diverse effector repertoires.</title>
        <authorList>
            <person name="Burstein D."/>
            <person name="Amaro F."/>
            <person name="Zusman T."/>
            <person name="Lifshitz Z."/>
            <person name="Cohen O."/>
            <person name="Gilbert J.A."/>
            <person name="Pupko T."/>
            <person name="Shuman H.A."/>
            <person name="Segal G."/>
        </authorList>
    </citation>
    <scope>NUCLEOTIDE SEQUENCE [LARGE SCALE GENOMIC DNA]</scope>
    <source>
        <strain evidence="2 3">Mt.St.Helens-4</strain>
    </source>
</reference>
<dbReference type="AlphaFoldDB" id="A0A0W0YE82"/>
<comment type="caution">
    <text evidence="2">The sequence shown here is derived from an EMBL/GenBank/DDBJ whole genome shotgun (WGS) entry which is preliminary data.</text>
</comment>
<gene>
    <name evidence="2" type="ORF">Lsai_2821</name>
</gene>
<keyword evidence="1" id="KW-0175">Coiled coil</keyword>